<name>A0ABP8AUB8_9MICO</name>
<reference evidence="4" key="1">
    <citation type="journal article" date="2019" name="Int. J. Syst. Evol. Microbiol.">
        <title>The Global Catalogue of Microorganisms (GCM) 10K type strain sequencing project: providing services to taxonomists for standard genome sequencing and annotation.</title>
        <authorList>
            <consortium name="The Broad Institute Genomics Platform"/>
            <consortium name="The Broad Institute Genome Sequencing Center for Infectious Disease"/>
            <person name="Wu L."/>
            <person name="Ma J."/>
        </authorList>
    </citation>
    <scope>NUCLEOTIDE SEQUENCE [LARGE SCALE GENOMIC DNA]</scope>
    <source>
        <strain evidence="4">JCM 17593</strain>
    </source>
</reference>
<dbReference type="SMART" id="SM00855">
    <property type="entry name" value="PGAM"/>
    <property type="match status" value="1"/>
</dbReference>
<dbReference type="CDD" id="cd07067">
    <property type="entry name" value="HP_PGM_like"/>
    <property type="match status" value="1"/>
</dbReference>
<evidence type="ECO:0000313" key="3">
    <source>
        <dbReference type="EMBL" id="GAA4190825.1"/>
    </source>
</evidence>
<keyword evidence="4" id="KW-1185">Reference proteome</keyword>
<dbReference type="Gene3D" id="3.40.50.1240">
    <property type="entry name" value="Phosphoglycerate mutase-like"/>
    <property type="match status" value="1"/>
</dbReference>
<protein>
    <submittedName>
        <fullName evidence="3">Histidine phosphatase family protein</fullName>
    </submittedName>
</protein>
<dbReference type="PANTHER" id="PTHR48100">
    <property type="entry name" value="BROAD-SPECIFICITY PHOSPHATASE YOR283W-RELATED"/>
    <property type="match status" value="1"/>
</dbReference>
<organism evidence="3 4">
    <name type="scientific">Gryllotalpicola kribbensis</name>
    <dbReference type="NCBI Taxonomy" id="993084"/>
    <lineage>
        <taxon>Bacteria</taxon>
        <taxon>Bacillati</taxon>
        <taxon>Actinomycetota</taxon>
        <taxon>Actinomycetes</taxon>
        <taxon>Micrococcales</taxon>
        <taxon>Microbacteriaceae</taxon>
        <taxon>Gryllotalpicola</taxon>
    </lineage>
</organism>
<accession>A0ABP8AUB8</accession>
<dbReference type="RefSeq" id="WP_344776559.1">
    <property type="nucleotide sequence ID" value="NZ_BAABBX010000015.1"/>
</dbReference>
<dbReference type="SUPFAM" id="SSF53254">
    <property type="entry name" value="Phosphoglycerate mutase-like"/>
    <property type="match status" value="1"/>
</dbReference>
<keyword evidence="1" id="KW-0324">Glycolysis</keyword>
<comment type="caution">
    <text evidence="3">The sequence shown here is derived from an EMBL/GenBank/DDBJ whole genome shotgun (WGS) entry which is preliminary data.</text>
</comment>
<dbReference type="PANTHER" id="PTHR48100:SF1">
    <property type="entry name" value="HISTIDINE PHOSPHATASE FAMILY PROTEIN-RELATED"/>
    <property type="match status" value="1"/>
</dbReference>
<dbReference type="InterPro" id="IPR013078">
    <property type="entry name" value="His_Pase_superF_clade-1"/>
</dbReference>
<evidence type="ECO:0000256" key="1">
    <source>
        <dbReference type="ARBA" id="ARBA00023152"/>
    </source>
</evidence>
<dbReference type="PROSITE" id="PS00175">
    <property type="entry name" value="PG_MUTASE"/>
    <property type="match status" value="1"/>
</dbReference>
<dbReference type="Pfam" id="PF00300">
    <property type="entry name" value="His_Phos_1"/>
    <property type="match status" value="1"/>
</dbReference>
<dbReference type="Proteomes" id="UP001500213">
    <property type="component" value="Unassembled WGS sequence"/>
</dbReference>
<proteinExistence type="predicted"/>
<sequence length="250" mass="26597">MSDEARILLIRHGESTANVAAAVAERAGAEVIEVEARDADVRLSELGRSQAATLGDALREQLGPDWAAAARVWSSPYRRARDTARLAAGAGPDGGGDVGRIRVDERLRDRELGIIDALTSHGVDVRLPGEAARRRWLGKFFYRPPGGESWADVALRVRSFLRDADEQASGPLVVFTHDAVVSLFAYVLLGLDEAELARFLSERAVGNASITSFTRDAGGAWTLEAFGDASHIVSAGVPATEHAGTDPDGA</sequence>
<evidence type="ECO:0000313" key="4">
    <source>
        <dbReference type="Proteomes" id="UP001500213"/>
    </source>
</evidence>
<evidence type="ECO:0000256" key="2">
    <source>
        <dbReference type="ARBA" id="ARBA00023235"/>
    </source>
</evidence>
<dbReference type="EMBL" id="BAABBX010000015">
    <property type="protein sequence ID" value="GAA4190825.1"/>
    <property type="molecule type" value="Genomic_DNA"/>
</dbReference>
<dbReference type="InterPro" id="IPR050275">
    <property type="entry name" value="PGM_Phosphatase"/>
</dbReference>
<dbReference type="InterPro" id="IPR001345">
    <property type="entry name" value="PG/BPGM_mutase_AS"/>
</dbReference>
<gene>
    <name evidence="3" type="ORF">GCM10022288_20710</name>
</gene>
<dbReference type="InterPro" id="IPR029033">
    <property type="entry name" value="His_PPase_superfam"/>
</dbReference>
<keyword evidence="2" id="KW-0413">Isomerase</keyword>